<evidence type="ECO:0000313" key="2">
    <source>
        <dbReference type="EMBL" id="MDQ4626040.1"/>
    </source>
</evidence>
<dbReference type="PANTHER" id="PTHR38743">
    <property type="entry name" value="SIMILAR TO GLYOXYLASE I FAMILY PROTEIN"/>
    <property type="match status" value="1"/>
</dbReference>
<dbReference type="EMBL" id="JAVFKP010000002">
    <property type="protein sequence ID" value="MDQ4626040.1"/>
    <property type="molecule type" value="Genomic_DNA"/>
</dbReference>
<protein>
    <submittedName>
        <fullName evidence="2">DUF2185 domain-containing protein</fullName>
    </submittedName>
</protein>
<dbReference type="Proteomes" id="UP001237592">
    <property type="component" value="Unassembled WGS sequence"/>
</dbReference>
<accession>A0ABU0XR92</accession>
<proteinExistence type="predicted"/>
<dbReference type="PANTHER" id="PTHR38743:SF2">
    <property type="entry name" value="DUF2185 DOMAIN-CONTAINING PROTEIN"/>
    <property type="match status" value="1"/>
</dbReference>
<gene>
    <name evidence="2" type="ORF">RB624_09100</name>
</gene>
<reference evidence="2 3" key="1">
    <citation type="submission" date="2023-08" db="EMBL/GenBank/DDBJ databases">
        <title>Draft genome sequence of Janthinobacterium lividum.</title>
        <authorList>
            <person name="Chun B.H."/>
            <person name="Lee Y."/>
        </authorList>
    </citation>
    <scope>NUCLEOTIDE SEQUENCE [LARGE SCALE GENOMIC DNA]</scope>
    <source>
        <strain evidence="2 3">AMJK</strain>
    </source>
</reference>
<sequence length="203" mass="22564">MPSWHLADAAELAARHPYTFYKSPPEAIAQVRPGEVVKLIFAFHSDDPQAPGAERMWVLVDTVEPHGHFTGKLDNMPGYIQDLQAKDPVAFDARHIINTQHDDDDNLVNRYAGLCFVTKKVLEDGAPVGYLYREEPDNDDDSGWRFTANDESDDYMHDSANVALVSLGAVLSVDDRFIALLDAPAGAAYAFDHNTQQFMAVDE</sequence>
<feature type="domain" description="Immunity protein Imm33" evidence="1">
    <location>
        <begin position="115"/>
        <end position="199"/>
    </location>
</feature>
<dbReference type="RefSeq" id="WP_070256663.1">
    <property type="nucleotide sequence ID" value="NZ_CBCRWJ010000003.1"/>
</dbReference>
<comment type="caution">
    <text evidence="2">The sequence shown here is derived from an EMBL/GenBank/DDBJ whole genome shotgun (WGS) entry which is preliminary data.</text>
</comment>
<keyword evidence="3" id="KW-1185">Reference proteome</keyword>
<name>A0ABU0XR92_9BURK</name>
<dbReference type="InterPro" id="IPR018689">
    <property type="entry name" value="Imm33_dom"/>
</dbReference>
<dbReference type="Pfam" id="PF09951">
    <property type="entry name" value="Imm33"/>
    <property type="match status" value="1"/>
</dbReference>
<evidence type="ECO:0000313" key="3">
    <source>
        <dbReference type="Proteomes" id="UP001237592"/>
    </source>
</evidence>
<organism evidence="2 3">
    <name type="scientific">Janthinobacterium lividum</name>
    <dbReference type="NCBI Taxonomy" id="29581"/>
    <lineage>
        <taxon>Bacteria</taxon>
        <taxon>Pseudomonadati</taxon>
        <taxon>Pseudomonadota</taxon>
        <taxon>Betaproteobacteria</taxon>
        <taxon>Burkholderiales</taxon>
        <taxon>Oxalobacteraceae</taxon>
        <taxon>Janthinobacterium</taxon>
    </lineage>
</organism>
<evidence type="ECO:0000259" key="1">
    <source>
        <dbReference type="Pfam" id="PF09951"/>
    </source>
</evidence>